<evidence type="ECO:0000313" key="3">
    <source>
        <dbReference type="Proteomes" id="UP000323560"/>
    </source>
</evidence>
<dbReference type="EMBL" id="CP043043">
    <property type="protein sequence ID" value="QEH97283.1"/>
    <property type="molecule type" value="Genomic_DNA"/>
</dbReference>
<reference evidence="2 3" key="1">
    <citation type="submission" date="2019-08" db="EMBL/GenBank/DDBJ databases">
        <title>Gluconobacter frateurii HD924 genome.</title>
        <authorList>
            <person name="Liu Y."/>
            <person name="Zhang P."/>
        </authorList>
    </citation>
    <scope>NUCLEOTIDE SEQUENCE [LARGE SCALE GENOMIC DNA]</scope>
    <source>
        <strain evidence="2 3">HD924</strain>
    </source>
</reference>
<dbReference type="RefSeq" id="WP_148620940.1">
    <property type="nucleotide sequence ID" value="NZ_CP043043.1"/>
</dbReference>
<dbReference type="Proteomes" id="UP000323560">
    <property type="component" value="Chromosome"/>
</dbReference>
<organism evidence="2 3">
    <name type="scientific">Gluconobacter thailandicus</name>
    <dbReference type="NCBI Taxonomy" id="257438"/>
    <lineage>
        <taxon>Bacteria</taxon>
        <taxon>Pseudomonadati</taxon>
        <taxon>Pseudomonadota</taxon>
        <taxon>Alphaproteobacteria</taxon>
        <taxon>Acetobacterales</taxon>
        <taxon>Acetobacteraceae</taxon>
        <taxon>Gluconobacter</taxon>
    </lineage>
</organism>
<gene>
    <name evidence="2" type="ORF">FXF46_14265</name>
</gene>
<protein>
    <submittedName>
        <fullName evidence="2">Uncharacterized protein</fullName>
    </submittedName>
</protein>
<dbReference type="KEGG" id="gti:FXF46_14265"/>
<sequence length="176" mass="18018">MRLLYSALALIASCGLAHAQGAGMALDAAQGNWATLHHTTDGGVGTDVCLAASVDAQVGLRVDENDIEVRFSDPKWSLPSDTKGDVTISAGSYSHLFHTASLNPTMLVGELTSDEAKSLLTALETAPVAKITFGAKTSKTISLSGSTKVLSDFQGCARQAGLADLGSPAGPANSPF</sequence>
<name>A0AAP9ETW9_GLUTH</name>
<keyword evidence="1" id="KW-0732">Signal</keyword>
<proteinExistence type="predicted"/>
<accession>A0AAP9ETW9</accession>
<feature type="chain" id="PRO_5042931940" evidence="1">
    <location>
        <begin position="20"/>
        <end position="176"/>
    </location>
</feature>
<feature type="signal peptide" evidence="1">
    <location>
        <begin position="1"/>
        <end position="19"/>
    </location>
</feature>
<evidence type="ECO:0000313" key="2">
    <source>
        <dbReference type="EMBL" id="QEH97283.1"/>
    </source>
</evidence>
<evidence type="ECO:0000256" key="1">
    <source>
        <dbReference type="SAM" id="SignalP"/>
    </source>
</evidence>
<dbReference type="AlphaFoldDB" id="A0AAP9ETW9"/>